<dbReference type="GO" id="GO:0009117">
    <property type="term" value="P:nucleotide metabolic process"/>
    <property type="evidence" value="ECO:0007669"/>
    <property type="project" value="UniProtKB-KW"/>
</dbReference>
<evidence type="ECO:0000313" key="4">
    <source>
        <dbReference type="Proteomes" id="UP000231987"/>
    </source>
</evidence>
<keyword evidence="2" id="KW-0546">Nucleotide metabolism</keyword>
<proteinExistence type="predicted"/>
<dbReference type="AlphaFoldDB" id="A0A2J0YSK1"/>
<feature type="non-terminal residue" evidence="3">
    <location>
        <position position="43"/>
    </location>
</feature>
<dbReference type="EMBL" id="NJGD01000105">
    <property type="protein sequence ID" value="PJR07039.1"/>
    <property type="molecule type" value="Genomic_DNA"/>
</dbReference>
<comment type="caution">
    <text evidence="3">The sequence shown here is derived from an EMBL/GenBank/DDBJ whole genome shotgun (WGS) entry which is preliminary data.</text>
</comment>
<dbReference type="Proteomes" id="UP000231987">
    <property type="component" value="Unassembled WGS sequence"/>
</dbReference>
<protein>
    <submittedName>
        <fullName evidence="3">Non-canonical purine NTP pyrophosphatase</fullName>
    </submittedName>
</protein>
<dbReference type="GO" id="GO:0016787">
    <property type="term" value="F:hydrolase activity"/>
    <property type="evidence" value="ECO:0007669"/>
    <property type="project" value="UniProtKB-KW"/>
</dbReference>
<sequence>MSGPRILTGRVVIATHNAGKLVEMRELLAPFGIEAVSAGELGL</sequence>
<gene>
    <name evidence="3" type="ORF">CEJ86_33510</name>
</gene>
<keyword evidence="1" id="KW-0378">Hydrolase</keyword>
<organism evidence="3 4">
    <name type="scientific">Rhizobium meliloti</name>
    <name type="common">Ensifer meliloti</name>
    <name type="synonym">Sinorhizobium meliloti</name>
    <dbReference type="NCBI Taxonomy" id="382"/>
    <lineage>
        <taxon>Bacteria</taxon>
        <taxon>Pseudomonadati</taxon>
        <taxon>Pseudomonadota</taxon>
        <taxon>Alphaproteobacteria</taxon>
        <taxon>Hyphomicrobiales</taxon>
        <taxon>Rhizobiaceae</taxon>
        <taxon>Sinorhizobium/Ensifer group</taxon>
        <taxon>Sinorhizobium</taxon>
    </lineage>
</organism>
<evidence type="ECO:0000256" key="2">
    <source>
        <dbReference type="ARBA" id="ARBA00023080"/>
    </source>
</evidence>
<dbReference type="Gene3D" id="3.90.950.10">
    <property type="match status" value="1"/>
</dbReference>
<accession>A0A2J0YSK1</accession>
<reference evidence="3 4" key="1">
    <citation type="submission" date="2017-06" db="EMBL/GenBank/DDBJ databases">
        <title>Ensifer strains isolated from leguminous trees and herbs display diverse denitrification phenotypes with some acting as strong N2O sinks.</title>
        <authorList>
            <person name="Woliy K."/>
            <person name="Mania D."/>
            <person name="Bakken L.R."/>
            <person name="Frostegard A."/>
        </authorList>
    </citation>
    <scope>NUCLEOTIDE SEQUENCE [LARGE SCALE GENOMIC DNA]</scope>
    <source>
        <strain evidence="3 4">AC50a</strain>
    </source>
</reference>
<dbReference type="SUPFAM" id="SSF52972">
    <property type="entry name" value="ITPase-like"/>
    <property type="match status" value="1"/>
</dbReference>
<name>A0A2J0YSK1_RHIML</name>
<evidence type="ECO:0000256" key="1">
    <source>
        <dbReference type="ARBA" id="ARBA00022801"/>
    </source>
</evidence>
<dbReference type="InterPro" id="IPR029001">
    <property type="entry name" value="ITPase-like_fam"/>
</dbReference>
<evidence type="ECO:0000313" key="3">
    <source>
        <dbReference type="EMBL" id="PJR07039.1"/>
    </source>
</evidence>